<evidence type="ECO:0000259" key="10">
    <source>
        <dbReference type="PROSITE" id="PS50893"/>
    </source>
</evidence>
<gene>
    <name evidence="11" type="ORF">CHIRRI_LOCUS13263</name>
</gene>
<dbReference type="InterPro" id="IPR003439">
    <property type="entry name" value="ABC_transporter-like_ATP-bd"/>
</dbReference>
<dbReference type="Gene3D" id="3.40.50.300">
    <property type="entry name" value="P-loop containing nucleotide triphosphate hydrolases"/>
    <property type="match status" value="2"/>
</dbReference>
<dbReference type="InterPro" id="IPR013525">
    <property type="entry name" value="ABC2_TM"/>
</dbReference>
<evidence type="ECO:0000256" key="2">
    <source>
        <dbReference type="ARBA" id="ARBA00022448"/>
    </source>
</evidence>
<keyword evidence="5" id="KW-0547">Nucleotide-binding</keyword>
<feature type="transmembrane region" description="Helical" evidence="9">
    <location>
        <begin position="225"/>
        <end position="248"/>
    </location>
</feature>
<feature type="transmembrane region" description="Helical" evidence="9">
    <location>
        <begin position="1122"/>
        <end position="1139"/>
    </location>
</feature>
<dbReference type="CDD" id="cd03263">
    <property type="entry name" value="ABC_subfamily_A"/>
    <property type="match status" value="2"/>
</dbReference>
<dbReference type="GO" id="GO:0005319">
    <property type="term" value="F:lipid transporter activity"/>
    <property type="evidence" value="ECO:0007669"/>
    <property type="project" value="TreeGrafter"/>
</dbReference>
<evidence type="ECO:0000313" key="12">
    <source>
        <dbReference type="Proteomes" id="UP001153620"/>
    </source>
</evidence>
<feature type="transmembrane region" description="Helical" evidence="9">
    <location>
        <begin position="767"/>
        <end position="786"/>
    </location>
</feature>
<feature type="transmembrane region" description="Helical" evidence="9">
    <location>
        <begin position="189"/>
        <end position="213"/>
    </location>
</feature>
<dbReference type="PANTHER" id="PTHR19229">
    <property type="entry name" value="ATP-BINDING CASSETTE TRANSPORTER SUBFAMILY A ABCA"/>
    <property type="match status" value="1"/>
</dbReference>
<dbReference type="EMBL" id="OU895880">
    <property type="protein sequence ID" value="CAG9810450.1"/>
    <property type="molecule type" value="Genomic_DNA"/>
</dbReference>
<evidence type="ECO:0000313" key="11">
    <source>
        <dbReference type="EMBL" id="CAG9810450.1"/>
    </source>
</evidence>
<evidence type="ECO:0000256" key="8">
    <source>
        <dbReference type="ARBA" id="ARBA00023136"/>
    </source>
</evidence>
<dbReference type="SMART" id="SM00382">
    <property type="entry name" value="AAA"/>
    <property type="match status" value="2"/>
</dbReference>
<reference evidence="11" key="1">
    <citation type="submission" date="2022-01" db="EMBL/GenBank/DDBJ databases">
        <authorList>
            <person name="King R."/>
        </authorList>
    </citation>
    <scope>NUCLEOTIDE SEQUENCE</scope>
</reference>
<feature type="transmembrane region" description="Helical" evidence="9">
    <location>
        <begin position="982"/>
        <end position="1008"/>
    </location>
</feature>
<evidence type="ECO:0000256" key="4">
    <source>
        <dbReference type="ARBA" id="ARBA00022737"/>
    </source>
</evidence>
<dbReference type="SUPFAM" id="SSF52540">
    <property type="entry name" value="P-loop containing nucleoside triphosphate hydrolases"/>
    <property type="match status" value="2"/>
</dbReference>
<dbReference type="PROSITE" id="PS00211">
    <property type="entry name" value="ABC_TRANSPORTER_1"/>
    <property type="match status" value="1"/>
</dbReference>
<dbReference type="InterPro" id="IPR017871">
    <property type="entry name" value="ABC_transporter-like_CS"/>
</dbReference>
<evidence type="ECO:0000256" key="1">
    <source>
        <dbReference type="ARBA" id="ARBA00004141"/>
    </source>
</evidence>
<feature type="transmembrane region" description="Helical" evidence="9">
    <location>
        <begin position="1020"/>
        <end position="1042"/>
    </location>
</feature>
<keyword evidence="12" id="KW-1185">Reference proteome</keyword>
<sequence length="1506" mass="172878">MNSVSTNFEKQFVAFNDEDELSNWIKKQAEPAAGIIFGTSASSPPNHLQYTIRMPNDISMDRKWNTDKIYHHQVTTEPRYEDLKDPKAALYYSTCFVKLQNEIDHAFIQELGKGQEIEKLERLKTFPILRVMLDRFEAVAVYILPMLMVFCVIYSKEVLIKNITIERESRLTESMKIMGLSSALYWSSWFMRSFIILIISFTINLILTVTSIISDIPMFANSNPLIIWLLFISYITSMITFCFLVSVIFKKPSIANSVGSVTFLAAIAPYVIYHEDFYKYSYGLKMLFSMLINTNMGLGIKMIIVAENGYGGVGFGNVFTRPAEFEFSFGELVIWMNIGSALIMLLTIYIENTFPGKVGVAKSWHYPISGIIKLFISDRDVRQSETSSKYVHFEKYDKEDEPENLMHGIEIKSLSKRFRQTYAVKKLSLNLYEDQITVLLGHNGAGKTTAMSMLTGLYQPTSGTAFINGYDIRTDIDKVRNCLGICPQYNVLFEELTVEEHLKFFCKLKGIKDVKDINHEVIKYSKMLGIYEKLTSQSKTLSGGQKRRLSVAIALCGNSKFVILDEPTSGMDPTSRRQLWDLLIAEKKNRTILITTHFMDEADVLGDRIAIMSEGQLRTVGSSFFLKKTFGTGYRLTFVKMDDFESQAVLDVIQKYAPDAYVEHDGETEAVIAISEERLPIFDKIFKNIEDNVTKLKISSFGCSFTTLEDVFLKLSYAGPQEVSKRSDLSITIENPEKFQKVKSVAAIFNQIYAMFYKKFHIFRRNWRFFLVLILLSCLNIFILPYKHKNPPSQNALMISFNLYKDTESMDPSEHLFGPGDEEEQDILRHFDKLFTGKDRIVRISTDMEAEILKKYKNSQVKTNQENLIAATVKNDDIVAWYNTQPYHTMPLAVNTINRAILKSVTGSDYEISVTNKPYEVTNFQNKSSNDIGSALTNFIKSFMSVMLLMLIWPMFFIGTCIKEREIRFKFLQFICGTNRLIFWFTSLIFDYILFIIICSTFFGAMVLTFHEKVDQTEDFTALMVVGASYGFSWICFIYLFAYLFSKPSMGETMLQFVTIIFYVLAVLDTIFEAKLEKSKFRFLYIIVSKIATMFAPYNLVKMSKWMYLDPKPIDYTEINKYITINIASGLLYLLIVSLNDHNFFNLLYYKLHKSSIQNQRRSSTQSLDEDVRYENMLVNKMSMKNINASNLVIKNVTKNFNKTTAVNQLSLHVKQHECFGLLGVNGAGKTTTFKMMTGDELITSGDIWIKGKCLKTQLLEAHQFIGYCPQFDNCIPELTGRETLKIFALIRGIKMDEITEMINQIASELDFKQHLDKQVKAYSGGNKRKLSTALALLGNPELIFLDECTTGVDPQARRQIWNAIKRIRDNHRLSSSIVITSHSMDECEALCTRIGIMVAGQFQCLGPVQHLKNKFSKGSILTIKTGFTDENLTEKVKQRIVEKFRSAELKENYLDILTYHLKNIDLKYSEVFRKLAQIKNEMGIKDYALTQMSLEQVFLNISQEE</sequence>
<dbReference type="InterPro" id="IPR056264">
    <property type="entry name" value="R2_ABCA1-4-like"/>
</dbReference>
<dbReference type="GO" id="GO:0016887">
    <property type="term" value="F:ATP hydrolysis activity"/>
    <property type="evidence" value="ECO:0007669"/>
    <property type="project" value="InterPro"/>
</dbReference>
<dbReference type="PANTHER" id="PTHR19229:SF250">
    <property type="entry name" value="ABC TRANSPORTER DOMAIN-CONTAINING PROTEIN-RELATED"/>
    <property type="match status" value="1"/>
</dbReference>
<keyword evidence="8 9" id="KW-0472">Membrane</keyword>
<dbReference type="PROSITE" id="PS50893">
    <property type="entry name" value="ABC_TRANSPORTER_2"/>
    <property type="match status" value="2"/>
</dbReference>
<dbReference type="Pfam" id="PF00005">
    <property type="entry name" value="ABC_tran"/>
    <property type="match status" value="2"/>
</dbReference>
<keyword evidence="4" id="KW-0677">Repeat</keyword>
<dbReference type="InterPro" id="IPR026082">
    <property type="entry name" value="ABCA"/>
</dbReference>
<evidence type="ECO:0000256" key="9">
    <source>
        <dbReference type="SAM" id="Phobius"/>
    </source>
</evidence>
<reference evidence="11" key="2">
    <citation type="submission" date="2022-10" db="EMBL/GenBank/DDBJ databases">
        <authorList>
            <consortium name="ENA_rothamsted_submissions"/>
            <consortium name="culmorum"/>
            <person name="King R."/>
        </authorList>
    </citation>
    <scope>NUCLEOTIDE SEQUENCE</scope>
</reference>
<proteinExistence type="predicted"/>
<feature type="transmembrane region" description="Helical" evidence="9">
    <location>
        <begin position="136"/>
        <end position="155"/>
    </location>
</feature>
<accession>A0A9N9WYA4</accession>
<evidence type="ECO:0000256" key="3">
    <source>
        <dbReference type="ARBA" id="ARBA00022692"/>
    </source>
</evidence>
<keyword evidence="3 9" id="KW-0812">Transmembrane</keyword>
<dbReference type="OrthoDB" id="7786135at2759"/>
<evidence type="ECO:0000256" key="6">
    <source>
        <dbReference type="ARBA" id="ARBA00022840"/>
    </source>
</evidence>
<keyword evidence="6" id="KW-0067">ATP-binding</keyword>
<keyword evidence="7 9" id="KW-1133">Transmembrane helix</keyword>
<feature type="transmembrane region" description="Helical" evidence="9">
    <location>
        <begin position="332"/>
        <end position="350"/>
    </location>
</feature>
<feature type="transmembrane region" description="Helical" evidence="9">
    <location>
        <begin position="1054"/>
        <end position="1071"/>
    </location>
</feature>
<feature type="transmembrane region" description="Helical" evidence="9">
    <location>
        <begin position="254"/>
        <end position="272"/>
    </location>
</feature>
<protein>
    <recommendedName>
        <fullName evidence="10">ABC transporter domain-containing protein</fullName>
    </recommendedName>
</protein>
<dbReference type="Pfam" id="PF23321">
    <property type="entry name" value="R1_ABCA1"/>
    <property type="match status" value="1"/>
</dbReference>
<evidence type="ECO:0000256" key="5">
    <source>
        <dbReference type="ARBA" id="ARBA00022741"/>
    </source>
</evidence>
<comment type="subcellular location">
    <subcellularLocation>
        <location evidence="1">Membrane</location>
        <topology evidence="1">Multi-pass membrane protein</topology>
    </subcellularLocation>
</comment>
<evidence type="ECO:0000256" key="7">
    <source>
        <dbReference type="ARBA" id="ARBA00022989"/>
    </source>
</evidence>
<dbReference type="Pfam" id="PF12698">
    <property type="entry name" value="ABC2_membrane_3"/>
    <property type="match status" value="2"/>
</dbReference>
<name>A0A9N9WYA4_9DIPT</name>
<dbReference type="FunFam" id="3.40.50.300:FF:000327">
    <property type="entry name" value="ATP-binding cassette sub-family A member 3"/>
    <property type="match status" value="1"/>
</dbReference>
<feature type="transmembrane region" description="Helical" evidence="9">
    <location>
        <begin position="1083"/>
        <end position="1101"/>
    </location>
</feature>
<feature type="domain" description="ABC transporter" evidence="10">
    <location>
        <begin position="1192"/>
        <end position="1425"/>
    </location>
</feature>
<keyword evidence="2" id="KW-0813">Transport</keyword>
<dbReference type="InterPro" id="IPR027417">
    <property type="entry name" value="P-loop_NTPase"/>
</dbReference>
<organism evidence="11 12">
    <name type="scientific">Chironomus riparius</name>
    <dbReference type="NCBI Taxonomy" id="315576"/>
    <lineage>
        <taxon>Eukaryota</taxon>
        <taxon>Metazoa</taxon>
        <taxon>Ecdysozoa</taxon>
        <taxon>Arthropoda</taxon>
        <taxon>Hexapoda</taxon>
        <taxon>Insecta</taxon>
        <taxon>Pterygota</taxon>
        <taxon>Neoptera</taxon>
        <taxon>Endopterygota</taxon>
        <taxon>Diptera</taxon>
        <taxon>Nematocera</taxon>
        <taxon>Chironomoidea</taxon>
        <taxon>Chironomidae</taxon>
        <taxon>Chironominae</taxon>
        <taxon>Chironomus</taxon>
    </lineage>
</organism>
<feature type="transmembrane region" description="Helical" evidence="9">
    <location>
        <begin position="943"/>
        <end position="962"/>
    </location>
</feature>
<dbReference type="GO" id="GO:0016020">
    <property type="term" value="C:membrane"/>
    <property type="evidence" value="ECO:0007669"/>
    <property type="project" value="UniProtKB-SubCell"/>
</dbReference>
<dbReference type="FunFam" id="3.40.50.300:FF:000298">
    <property type="entry name" value="ATP-binding cassette sub-family A member 12"/>
    <property type="match status" value="1"/>
</dbReference>
<dbReference type="InterPro" id="IPR003593">
    <property type="entry name" value="AAA+_ATPase"/>
</dbReference>
<feature type="domain" description="ABC transporter" evidence="10">
    <location>
        <begin position="409"/>
        <end position="639"/>
    </location>
</feature>
<dbReference type="Proteomes" id="UP001153620">
    <property type="component" value="Chromosome 4"/>
</dbReference>
<dbReference type="GO" id="GO:0005524">
    <property type="term" value="F:ATP binding"/>
    <property type="evidence" value="ECO:0007669"/>
    <property type="project" value="UniProtKB-KW"/>
</dbReference>
<dbReference type="GO" id="GO:0140359">
    <property type="term" value="F:ABC-type transporter activity"/>
    <property type="evidence" value="ECO:0007669"/>
    <property type="project" value="InterPro"/>
</dbReference>